<protein>
    <submittedName>
        <fullName evidence="3">26084_t:CDS:1</fullName>
    </submittedName>
</protein>
<proteinExistence type="predicted"/>
<gene>
    <name evidence="3" type="ORF">GMARGA_LOCUS23524</name>
</gene>
<dbReference type="InterPro" id="IPR004875">
    <property type="entry name" value="DDE_SF_endonuclease_dom"/>
</dbReference>
<accession>A0ABN7VXR0</accession>
<evidence type="ECO:0000259" key="2">
    <source>
        <dbReference type="Pfam" id="PF03184"/>
    </source>
</evidence>
<feature type="region of interest" description="Disordered" evidence="1">
    <location>
        <begin position="219"/>
        <end position="276"/>
    </location>
</feature>
<comment type="caution">
    <text evidence="3">The sequence shown here is derived from an EMBL/GenBank/DDBJ whole genome shotgun (WGS) entry which is preliminary data.</text>
</comment>
<evidence type="ECO:0000256" key="1">
    <source>
        <dbReference type="SAM" id="MobiDB-lite"/>
    </source>
</evidence>
<dbReference type="Proteomes" id="UP000789901">
    <property type="component" value="Unassembled WGS sequence"/>
</dbReference>
<feature type="domain" description="DDE-1" evidence="2">
    <location>
        <begin position="106"/>
        <end position="199"/>
    </location>
</feature>
<sequence length="276" mass="31653">MKRQKNSYTVEKKQKAVELARHTSNSYIAKYYSLDLTMLGRWVNKFFQNPPSSSSLKNTKSIGSGRHALFSEKEAQLFYWIIGVCQNGLAVTYPNIKFKMAEILDKTHITDPIKAALHLRNTDLAIISGGLTSMCQPLDICINKLFKDKLRKSWYIWMVNGSNSITKKRNLKHANLKTVCDWVLKAWEDISEDVIIHAFKKCSISNCLLGSEDHLIYDDDDENNSNKNLDNNESEVKKEESNKELDKNEESDENNETGNENEESDKNNETGDEMDK</sequence>
<keyword evidence="4" id="KW-1185">Reference proteome</keyword>
<organism evidence="3 4">
    <name type="scientific">Gigaspora margarita</name>
    <dbReference type="NCBI Taxonomy" id="4874"/>
    <lineage>
        <taxon>Eukaryota</taxon>
        <taxon>Fungi</taxon>
        <taxon>Fungi incertae sedis</taxon>
        <taxon>Mucoromycota</taxon>
        <taxon>Glomeromycotina</taxon>
        <taxon>Glomeromycetes</taxon>
        <taxon>Diversisporales</taxon>
        <taxon>Gigasporaceae</taxon>
        <taxon>Gigaspora</taxon>
    </lineage>
</organism>
<evidence type="ECO:0000313" key="4">
    <source>
        <dbReference type="Proteomes" id="UP000789901"/>
    </source>
</evidence>
<dbReference type="EMBL" id="CAJVQB010023896">
    <property type="protein sequence ID" value="CAG8802900.1"/>
    <property type="molecule type" value="Genomic_DNA"/>
</dbReference>
<feature type="compositionally biased region" description="Basic and acidic residues" evidence="1">
    <location>
        <begin position="234"/>
        <end position="248"/>
    </location>
</feature>
<reference evidence="3 4" key="1">
    <citation type="submission" date="2021-06" db="EMBL/GenBank/DDBJ databases">
        <authorList>
            <person name="Kallberg Y."/>
            <person name="Tangrot J."/>
            <person name="Rosling A."/>
        </authorList>
    </citation>
    <scope>NUCLEOTIDE SEQUENCE [LARGE SCALE GENOMIC DNA]</scope>
    <source>
        <strain evidence="3 4">120-4 pot B 10/14</strain>
    </source>
</reference>
<evidence type="ECO:0000313" key="3">
    <source>
        <dbReference type="EMBL" id="CAG8802900.1"/>
    </source>
</evidence>
<dbReference type="Pfam" id="PF03184">
    <property type="entry name" value="DDE_1"/>
    <property type="match status" value="1"/>
</dbReference>
<feature type="compositionally biased region" description="Acidic residues" evidence="1">
    <location>
        <begin position="249"/>
        <end position="263"/>
    </location>
</feature>
<name>A0ABN7VXR0_GIGMA</name>